<protein>
    <submittedName>
        <fullName evidence="1">Uncharacterized protein</fullName>
    </submittedName>
</protein>
<comment type="caution">
    <text evidence="1">The sequence shown here is derived from an EMBL/GenBank/DDBJ whole genome shotgun (WGS) entry which is preliminary data.</text>
</comment>
<dbReference type="Proteomes" id="UP000683360">
    <property type="component" value="Unassembled WGS sequence"/>
</dbReference>
<gene>
    <name evidence="1" type="ORF">MEDL_11484</name>
</gene>
<organism evidence="1 2">
    <name type="scientific">Mytilus edulis</name>
    <name type="common">Blue mussel</name>
    <dbReference type="NCBI Taxonomy" id="6550"/>
    <lineage>
        <taxon>Eukaryota</taxon>
        <taxon>Metazoa</taxon>
        <taxon>Spiralia</taxon>
        <taxon>Lophotrochozoa</taxon>
        <taxon>Mollusca</taxon>
        <taxon>Bivalvia</taxon>
        <taxon>Autobranchia</taxon>
        <taxon>Pteriomorphia</taxon>
        <taxon>Mytilida</taxon>
        <taxon>Mytiloidea</taxon>
        <taxon>Mytilidae</taxon>
        <taxon>Mytilinae</taxon>
        <taxon>Mytilus</taxon>
    </lineage>
</organism>
<dbReference type="AlphaFoldDB" id="A0A8S3QJM3"/>
<evidence type="ECO:0000313" key="2">
    <source>
        <dbReference type="Proteomes" id="UP000683360"/>
    </source>
</evidence>
<sequence>MHLVCLGIVKRILQFLKQGPRECRISQQQLLKEFPRLEPNTASNDLVEMLTEGLQKYRKGIGGVLKGKKKPDFLVAIDEAAKHYRTEGQGKYCLNIFLVPEGNLSRTDIVKHTSDTGEARAIRIPPRRVALVWKDIISQEIDKMLKYDIKEHNRAH</sequence>
<keyword evidence="2" id="KW-1185">Reference proteome</keyword>
<dbReference type="EMBL" id="CAJPWZ010000563">
    <property type="protein sequence ID" value="CAG2196622.1"/>
    <property type="molecule type" value="Genomic_DNA"/>
</dbReference>
<proteinExistence type="predicted"/>
<evidence type="ECO:0000313" key="1">
    <source>
        <dbReference type="EMBL" id="CAG2196622.1"/>
    </source>
</evidence>
<name>A0A8S3QJM3_MYTED</name>
<reference evidence="1" key="1">
    <citation type="submission" date="2021-03" db="EMBL/GenBank/DDBJ databases">
        <authorList>
            <person name="Bekaert M."/>
        </authorList>
    </citation>
    <scope>NUCLEOTIDE SEQUENCE</scope>
</reference>
<accession>A0A8S3QJM3</accession>